<dbReference type="PROSITE" id="PS00893">
    <property type="entry name" value="NUDIX_BOX"/>
    <property type="match status" value="1"/>
</dbReference>
<organism evidence="5 6">
    <name type="scientific">Actinoplanes campanulatus</name>
    <dbReference type="NCBI Taxonomy" id="113559"/>
    <lineage>
        <taxon>Bacteria</taxon>
        <taxon>Bacillati</taxon>
        <taxon>Actinomycetota</taxon>
        <taxon>Actinomycetes</taxon>
        <taxon>Micromonosporales</taxon>
        <taxon>Micromonosporaceae</taxon>
        <taxon>Actinoplanes</taxon>
    </lineage>
</organism>
<evidence type="ECO:0000256" key="3">
    <source>
        <dbReference type="RuleBase" id="RU003476"/>
    </source>
</evidence>
<dbReference type="PROSITE" id="PS51462">
    <property type="entry name" value="NUDIX"/>
    <property type="match status" value="1"/>
</dbReference>
<dbReference type="InterPro" id="IPR000086">
    <property type="entry name" value="NUDIX_hydrolase_dom"/>
</dbReference>
<reference evidence="5 6" key="1">
    <citation type="submission" date="2020-08" db="EMBL/GenBank/DDBJ databases">
        <title>Genomic Encyclopedia of Type Strains, Phase III (KMG-III): the genomes of soil and plant-associated and newly described type strains.</title>
        <authorList>
            <person name="Whitman W."/>
        </authorList>
    </citation>
    <scope>NUCLEOTIDE SEQUENCE [LARGE SCALE GENOMIC DNA]</scope>
    <source>
        <strain evidence="5 6">CECT 3287</strain>
    </source>
</reference>
<accession>A0A7W5FBV7</accession>
<dbReference type="GO" id="GO:0005829">
    <property type="term" value="C:cytosol"/>
    <property type="evidence" value="ECO:0007669"/>
    <property type="project" value="TreeGrafter"/>
</dbReference>
<dbReference type="GO" id="GO:0035539">
    <property type="term" value="F:8-oxo-7,8-dihydrodeoxyguanosine triphosphate pyrophosphatase activity"/>
    <property type="evidence" value="ECO:0007669"/>
    <property type="project" value="UniProtKB-EC"/>
</dbReference>
<dbReference type="Proteomes" id="UP000590749">
    <property type="component" value="Unassembled WGS sequence"/>
</dbReference>
<evidence type="ECO:0000256" key="2">
    <source>
        <dbReference type="ARBA" id="ARBA00022801"/>
    </source>
</evidence>
<dbReference type="InterPro" id="IPR020084">
    <property type="entry name" value="NUDIX_hydrolase_CS"/>
</dbReference>
<comment type="similarity">
    <text evidence="1 3">Belongs to the Nudix hydrolase family.</text>
</comment>
<proteinExistence type="inferred from homology"/>
<dbReference type="AlphaFoldDB" id="A0A7W5FBV7"/>
<dbReference type="GO" id="GO:0006203">
    <property type="term" value="P:dGTP catabolic process"/>
    <property type="evidence" value="ECO:0007669"/>
    <property type="project" value="TreeGrafter"/>
</dbReference>
<gene>
    <name evidence="5" type="ORF">FHR83_000224</name>
</gene>
<keyword evidence="2 3" id="KW-0378">Hydrolase</keyword>
<dbReference type="PANTHER" id="PTHR16099">
    <property type="entry name" value="8-OXO-DGTP DIPHOSPHATES NUDT15"/>
    <property type="match status" value="1"/>
</dbReference>
<name>A0A7W5FBV7_9ACTN</name>
<dbReference type="InterPro" id="IPR020476">
    <property type="entry name" value="Nudix_hydrolase"/>
</dbReference>
<evidence type="ECO:0000313" key="6">
    <source>
        <dbReference type="Proteomes" id="UP000590749"/>
    </source>
</evidence>
<evidence type="ECO:0000259" key="4">
    <source>
        <dbReference type="PROSITE" id="PS51462"/>
    </source>
</evidence>
<dbReference type="InterPro" id="IPR015797">
    <property type="entry name" value="NUDIX_hydrolase-like_dom_sf"/>
</dbReference>
<dbReference type="EMBL" id="JACHXF010000001">
    <property type="protein sequence ID" value="MBB3092590.1"/>
    <property type="molecule type" value="Genomic_DNA"/>
</dbReference>
<dbReference type="PANTHER" id="PTHR16099:SF5">
    <property type="entry name" value="NUCLEOTIDE TRIPHOSPHATE DIPHOSPHATASE NUDT15"/>
    <property type="match status" value="1"/>
</dbReference>
<dbReference type="Gene3D" id="3.90.79.10">
    <property type="entry name" value="Nucleoside Triphosphate Pyrophosphohydrolase"/>
    <property type="match status" value="1"/>
</dbReference>
<dbReference type="EC" id="3.6.1.55" evidence="5"/>
<protein>
    <submittedName>
        <fullName evidence="5">8-oxo-dGTP diphosphatase</fullName>
        <ecNumber evidence="5">3.6.1.55</ecNumber>
    </submittedName>
</protein>
<feature type="domain" description="Nudix hydrolase" evidence="4">
    <location>
        <begin position="15"/>
        <end position="141"/>
    </location>
</feature>
<sequence length="154" mass="16640">MPDQLSELVESPGARPAVGVGMVLLRPDGAVLLGRRIKRGETPTWCLPGGHLEHGESFEHAAERETLEEAGLTVAHPRAFGVALNVVEGGLAAGVAADFTTGEPHPLEPHVFERWEWHSSARLPQPLFPATAALLSLWSETPPPPGWRTHRFAN</sequence>
<evidence type="ECO:0000313" key="5">
    <source>
        <dbReference type="EMBL" id="MBB3092590.1"/>
    </source>
</evidence>
<keyword evidence="6" id="KW-1185">Reference proteome</keyword>
<evidence type="ECO:0000256" key="1">
    <source>
        <dbReference type="ARBA" id="ARBA00005582"/>
    </source>
</evidence>
<dbReference type="Pfam" id="PF00293">
    <property type="entry name" value="NUDIX"/>
    <property type="match status" value="1"/>
</dbReference>
<dbReference type="PRINTS" id="PR00502">
    <property type="entry name" value="NUDIXFAMILY"/>
</dbReference>
<comment type="caution">
    <text evidence="5">The sequence shown here is derived from an EMBL/GenBank/DDBJ whole genome shotgun (WGS) entry which is preliminary data.</text>
</comment>
<dbReference type="CDD" id="cd04678">
    <property type="entry name" value="NUDIX_MTH2_Nudt15"/>
    <property type="match status" value="1"/>
</dbReference>
<dbReference type="SUPFAM" id="SSF55811">
    <property type="entry name" value="Nudix"/>
    <property type="match status" value="1"/>
</dbReference>
<dbReference type="RefSeq" id="WP_183215595.1">
    <property type="nucleotide sequence ID" value="NZ_BMPW01000001.1"/>
</dbReference>